<feature type="domain" description="NB-ARC" evidence="2">
    <location>
        <begin position="58"/>
        <end position="190"/>
    </location>
</feature>
<organism evidence="3 4">
    <name type="scientific">Ziziphus jujuba</name>
    <name type="common">Chinese jujube</name>
    <name type="synonym">Ziziphus sativa</name>
    <dbReference type="NCBI Taxonomy" id="326968"/>
    <lineage>
        <taxon>Eukaryota</taxon>
        <taxon>Viridiplantae</taxon>
        <taxon>Streptophyta</taxon>
        <taxon>Embryophyta</taxon>
        <taxon>Tracheophyta</taxon>
        <taxon>Spermatophyta</taxon>
        <taxon>Magnoliopsida</taxon>
        <taxon>eudicotyledons</taxon>
        <taxon>Gunneridae</taxon>
        <taxon>Pentapetalae</taxon>
        <taxon>rosids</taxon>
        <taxon>fabids</taxon>
        <taxon>Rosales</taxon>
        <taxon>Rhamnaceae</taxon>
        <taxon>Paliureae</taxon>
        <taxon>Ziziphus</taxon>
    </lineage>
</organism>
<dbReference type="GeneID" id="125421342"/>
<sequence length="192" mass="22261">MGSISWLASWYKLGRKAQEMGETVVKLKGKIDFDHISFSPRLQSHFENKDYLRSVTREKFVDEIMEELGDTNIRTIGLHGMPGVGKTTLVKEIARKALKEYPRLFNDLVIVTISQTPDLENIQQRIAERLDLELKKKMISERALEIRHRLKDENKFLIVVDDVWSELKLEDVGIAFENDQKGCKILITSRFV</sequence>
<dbReference type="InterPro" id="IPR002182">
    <property type="entry name" value="NB-ARC"/>
</dbReference>
<evidence type="ECO:0000256" key="1">
    <source>
        <dbReference type="ARBA" id="ARBA00022821"/>
    </source>
</evidence>
<dbReference type="PRINTS" id="PR00364">
    <property type="entry name" value="DISEASERSIST"/>
</dbReference>
<gene>
    <name evidence="4" type="primary">LOC125421342</name>
</gene>
<protein>
    <submittedName>
        <fullName evidence="4">Probable disease resistance protein At1g61310</fullName>
    </submittedName>
</protein>
<proteinExistence type="predicted"/>
<dbReference type="SUPFAM" id="SSF52540">
    <property type="entry name" value="P-loop containing nucleoside triphosphate hydrolases"/>
    <property type="match status" value="1"/>
</dbReference>
<dbReference type="RefSeq" id="XP_048325988.2">
    <property type="nucleotide sequence ID" value="XM_048470031.2"/>
</dbReference>
<evidence type="ECO:0000313" key="3">
    <source>
        <dbReference type="Proteomes" id="UP001652623"/>
    </source>
</evidence>
<dbReference type="PANTHER" id="PTHR33463">
    <property type="entry name" value="NB-ARC DOMAIN-CONTAINING PROTEIN-RELATED"/>
    <property type="match status" value="1"/>
</dbReference>
<dbReference type="Proteomes" id="UP001652623">
    <property type="component" value="Chromosome 8"/>
</dbReference>
<dbReference type="PANTHER" id="PTHR33463:SF203">
    <property type="entry name" value="AAA+ ATPASE DOMAIN-CONTAINING PROTEIN"/>
    <property type="match status" value="1"/>
</dbReference>
<dbReference type="InterPro" id="IPR050905">
    <property type="entry name" value="Plant_NBS-LRR"/>
</dbReference>
<evidence type="ECO:0000313" key="4">
    <source>
        <dbReference type="RefSeq" id="XP_048325988.2"/>
    </source>
</evidence>
<accession>A0ABM3ID66</accession>
<dbReference type="Gene3D" id="3.40.50.300">
    <property type="entry name" value="P-loop containing nucleotide triphosphate hydrolases"/>
    <property type="match status" value="1"/>
</dbReference>
<keyword evidence="1" id="KW-0611">Plant defense</keyword>
<dbReference type="InterPro" id="IPR027417">
    <property type="entry name" value="P-loop_NTPase"/>
</dbReference>
<name>A0ABM3ID66_ZIZJJ</name>
<evidence type="ECO:0000259" key="2">
    <source>
        <dbReference type="Pfam" id="PF00931"/>
    </source>
</evidence>
<reference evidence="4" key="1">
    <citation type="submission" date="2025-08" db="UniProtKB">
        <authorList>
            <consortium name="RefSeq"/>
        </authorList>
    </citation>
    <scope>IDENTIFICATION</scope>
    <source>
        <tissue evidence="4">Seedling</tissue>
    </source>
</reference>
<keyword evidence="3" id="KW-1185">Reference proteome</keyword>
<dbReference type="Pfam" id="PF00931">
    <property type="entry name" value="NB-ARC"/>
    <property type="match status" value="1"/>
</dbReference>